<dbReference type="KEGG" id="ome:OLMES_2004"/>
<reference evidence="1 2" key="1">
    <citation type="submission" date="2017-05" db="EMBL/GenBank/DDBJ databases">
        <title>Genomic insights into alkan degradation activity of Oleiphilus messinensis.</title>
        <authorList>
            <person name="Kozyavkin S.A."/>
            <person name="Slesarev A.I."/>
            <person name="Golyshin P.N."/>
            <person name="Korzhenkov A."/>
            <person name="Golyshina O.N."/>
            <person name="Toshchakov S.V."/>
        </authorList>
    </citation>
    <scope>NUCLEOTIDE SEQUENCE [LARGE SCALE GENOMIC DNA]</scope>
    <source>
        <strain evidence="1 2">ME102</strain>
    </source>
</reference>
<organism evidence="1 2">
    <name type="scientific">Oleiphilus messinensis</name>
    <dbReference type="NCBI Taxonomy" id="141451"/>
    <lineage>
        <taxon>Bacteria</taxon>
        <taxon>Pseudomonadati</taxon>
        <taxon>Pseudomonadota</taxon>
        <taxon>Gammaproteobacteria</taxon>
        <taxon>Oceanospirillales</taxon>
        <taxon>Oleiphilaceae</taxon>
        <taxon>Oleiphilus</taxon>
    </lineage>
</organism>
<dbReference type="RefSeq" id="WP_087461108.1">
    <property type="nucleotide sequence ID" value="NZ_CP021425.1"/>
</dbReference>
<evidence type="ECO:0000313" key="1">
    <source>
        <dbReference type="EMBL" id="ARU56078.1"/>
    </source>
</evidence>
<dbReference type="OrthoDB" id="9553866at2"/>
<name>A0A1Y0I6F3_9GAMM</name>
<sequence length="161" mass="18724">MRFATEYIVLHEDGKMPSEESFCPSIWAIDESDIDGDYYYDGIDGRWTSLTITLDDNKGKSSSLDVNTYREHNRNYEPSVCEADDLKRYIQYRKEGRFNANEKIKNIKKLCITSLCFESTDIGCYEEFLDTVYKFLKATEGCVVNFGELDADRFKEKYLSA</sequence>
<protein>
    <submittedName>
        <fullName evidence="1">Uncharacterized protein</fullName>
    </submittedName>
</protein>
<gene>
    <name evidence="1" type="ORF">OLMES_2004</name>
</gene>
<dbReference type="EMBL" id="CP021425">
    <property type="protein sequence ID" value="ARU56078.1"/>
    <property type="molecule type" value="Genomic_DNA"/>
</dbReference>
<proteinExistence type="predicted"/>
<dbReference type="AlphaFoldDB" id="A0A1Y0I6F3"/>
<accession>A0A1Y0I6F3</accession>
<evidence type="ECO:0000313" key="2">
    <source>
        <dbReference type="Proteomes" id="UP000196027"/>
    </source>
</evidence>
<keyword evidence="2" id="KW-1185">Reference proteome</keyword>
<dbReference type="Proteomes" id="UP000196027">
    <property type="component" value="Chromosome"/>
</dbReference>